<dbReference type="STRING" id="431595.K3WV49"/>
<dbReference type="AlphaFoldDB" id="K3WV49"/>
<dbReference type="Pfam" id="PF00004">
    <property type="entry name" value="AAA"/>
    <property type="match status" value="1"/>
</dbReference>
<feature type="region of interest" description="Disordered" evidence="9">
    <location>
        <begin position="857"/>
        <end position="881"/>
    </location>
</feature>
<dbReference type="InterPro" id="IPR003593">
    <property type="entry name" value="AAA+_ATPase"/>
</dbReference>
<dbReference type="Gene3D" id="1.10.8.60">
    <property type="match status" value="1"/>
</dbReference>
<dbReference type="SMART" id="SM00382">
    <property type="entry name" value="AAA"/>
    <property type="match status" value="1"/>
</dbReference>
<dbReference type="InterPro" id="IPR047854">
    <property type="entry name" value="RFC_lid"/>
</dbReference>
<keyword evidence="2" id="KW-0235">DNA replication</keyword>
<evidence type="ECO:0000259" key="10">
    <source>
        <dbReference type="SMART" id="SM00382"/>
    </source>
</evidence>
<reference evidence="11" key="3">
    <citation type="submission" date="2015-02" db="UniProtKB">
        <authorList>
            <consortium name="EnsemblProtists"/>
        </authorList>
    </citation>
    <scope>IDENTIFICATION</scope>
    <source>
        <strain evidence="11">DAOM BR144</strain>
    </source>
</reference>
<feature type="compositionally biased region" description="Low complexity" evidence="9">
    <location>
        <begin position="43"/>
        <end position="63"/>
    </location>
</feature>
<dbReference type="GO" id="GO:0006260">
    <property type="term" value="P:DNA replication"/>
    <property type="evidence" value="ECO:0007669"/>
    <property type="project" value="UniProtKB-KW"/>
</dbReference>
<keyword evidence="3" id="KW-0547">Nucleotide-binding</keyword>
<evidence type="ECO:0000256" key="6">
    <source>
        <dbReference type="ARBA" id="ARBA00023242"/>
    </source>
</evidence>
<organism evidence="11 12">
    <name type="scientific">Globisporangium ultimum (strain ATCC 200006 / CBS 805.95 / DAOM BR144)</name>
    <name type="common">Pythium ultimum</name>
    <dbReference type="NCBI Taxonomy" id="431595"/>
    <lineage>
        <taxon>Eukaryota</taxon>
        <taxon>Sar</taxon>
        <taxon>Stramenopiles</taxon>
        <taxon>Oomycota</taxon>
        <taxon>Peronosporomycetes</taxon>
        <taxon>Pythiales</taxon>
        <taxon>Pythiaceae</taxon>
        <taxon>Globisporangium</taxon>
    </lineage>
</organism>
<dbReference type="GO" id="GO:0005634">
    <property type="term" value="C:nucleus"/>
    <property type="evidence" value="ECO:0007669"/>
    <property type="project" value="UniProtKB-SubCell"/>
</dbReference>
<name>K3WV49_GLOUD</name>
<comment type="subcellular location">
    <subcellularLocation>
        <location evidence="1">Nucleus</location>
    </subcellularLocation>
</comment>
<keyword evidence="5" id="KW-0238">DNA-binding</keyword>
<dbReference type="InterPro" id="IPR027417">
    <property type="entry name" value="P-loop_NTPase"/>
</dbReference>
<keyword evidence="6" id="KW-0539">Nucleus</keyword>
<dbReference type="EMBL" id="GL376558">
    <property type="status" value="NOT_ANNOTATED_CDS"/>
    <property type="molecule type" value="Genomic_DNA"/>
</dbReference>
<protein>
    <recommendedName>
        <fullName evidence="10">AAA+ ATPase domain-containing protein</fullName>
    </recommendedName>
</protein>
<feature type="region of interest" description="Disordered" evidence="9">
    <location>
        <begin position="281"/>
        <end position="329"/>
    </location>
</feature>
<evidence type="ECO:0000256" key="4">
    <source>
        <dbReference type="ARBA" id="ARBA00022840"/>
    </source>
</evidence>
<feature type="region of interest" description="Disordered" evidence="9">
    <location>
        <begin position="792"/>
        <end position="819"/>
    </location>
</feature>
<evidence type="ECO:0000256" key="3">
    <source>
        <dbReference type="ARBA" id="ARBA00022741"/>
    </source>
</evidence>
<dbReference type="InterPro" id="IPR053016">
    <property type="entry name" value="CTF18-RFC_complex"/>
</dbReference>
<dbReference type="InParanoid" id="K3WV49"/>
<dbReference type="GO" id="GO:0005524">
    <property type="term" value="F:ATP binding"/>
    <property type="evidence" value="ECO:0007669"/>
    <property type="project" value="UniProtKB-KW"/>
</dbReference>
<feature type="compositionally biased region" description="Basic and acidic residues" evidence="9">
    <location>
        <begin position="864"/>
        <end position="880"/>
    </location>
</feature>
<evidence type="ECO:0000256" key="9">
    <source>
        <dbReference type="SAM" id="MobiDB-lite"/>
    </source>
</evidence>
<keyword evidence="7" id="KW-0131">Cell cycle</keyword>
<dbReference type="Gene3D" id="3.40.50.300">
    <property type="entry name" value="P-loop containing nucleotide triphosphate hydrolases"/>
    <property type="match status" value="1"/>
</dbReference>
<evidence type="ECO:0000256" key="2">
    <source>
        <dbReference type="ARBA" id="ARBA00022705"/>
    </source>
</evidence>
<dbReference type="CDD" id="cd00009">
    <property type="entry name" value="AAA"/>
    <property type="match status" value="1"/>
</dbReference>
<dbReference type="GO" id="GO:0016887">
    <property type="term" value="F:ATP hydrolysis activity"/>
    <property type="evidence" value="ECO:0007669"/>
    <property type="project" value="InterPro"/>
</dbReference>
<dbReference type="CDD" id="cd18140">
    <property type="entry name" value="HLD_clamp_RFC"/>
    <property type="match status" value="1"/>
</dbReference>
<dbReference type="GO" id="GO:0003677">
    <property type="term" value="F:DNA binding"/>
    <property type="evidence" value="ECO:0007669"/>
    <property type="project" value="UniProtKB-KW"/>
</dbReference>
<dbReference type="EnsemblProtists" id="PYU1_T008846">
    <property type="protein sequence ID" value="PYU1_T008846"/>
    <property type="gene ID" value="PYU1_G008828"/>
</dbReference>
<dbReference type="PANTHER" id="PTHR46765">
    <property type="entry name" value="P-LOOP CONTAINING NUCLEOSIDE TRIPHOSPHATE HYDROLASES SUPERFAMILY PROTEIN"/>
    <property type="match status" value="1"/>
</dbReference>
<dbReference type="PANTHER" id="PTHR46765:SF1">
    <property type="entry name" value="P-LOOP CONTAINING NUCLEOSIDE TRIPHOSPHATE HYDROLASES SUPERFAMILY PROTEIN"/>
    <property type="match status" value="1"/>
</dbReference>
<evidence type="ECO:0000313" key="12">
    <source>
        <dbReference type="Proteomes" id="UP000019132"/>
    </source>
</evidence>
<dbReference type="InterPro" id="IPR003959">
    <property type="entry name" value="ATPase_AAA_core"/>
</dbReference>
<evidence type="ECO:0000256" key="8">
    <source>
        <dbReference type="ARBA" id="ARBA00043975"/>
    </source>
</evidence>
<dbReference type="eggNOG" id="KOG1969">
    <property type="taxonomic scope" value="Eukaryota"/>
</dbReference>
<evidence type="ECO:0000256" key="5">
    <source>
        <dbReference type="ARBA" id="ARBA00023125"/>
    </source>
</evidence>
<accession>K3WV49</accession>
<keyword evidence="12" id="KW-1185">Reference proteome</keyword>
<reference evidence="12" key="2">
    <citation type="submission" date="2010-04" db="EMBL/GenBank/DDBJ databases">
        <authorList>
            <person name="Buell R."/>
            <person name="Hamilton J."/>
            <person name="Hostetler J."/>
        </authorList>
    </citation>
    <scope>NUCLEOTIDE SEQUENCE [LARGE SCALE GENOMIC DNA]</scope>
    <source>
        <strain evidence="12">DAOM:BR144</strain>
    </source>
</reference>
<dbReference type="Proteomes" id="UP000019132">
    <property type="component" value="Unassembled WGS sequence"/>
</dbReference>
<evidence type="ECO:0000256" key="7">
    <source>
        <dbReference type="ARBA" id="ARBA00023306"/>
    </source>
</evidence>
<comment type="similarity">
    <text evidence="8">Belongs to the activator 1 small subunits family. CTF18 subfamily.</text>
</comment>
<dbReference type="SUPFAM" id="SSF52540">
    <property type="entry name" value="P-loop containing nucleoside triphosphate hydrolases"/>
    <property type="match status" value="1"/>
</dbReference>
<reference evidence="12" key="1">
    <citation type="journal article" date="2010" name="Genome Biol.">
        <title>Genome sequence of the necrotrophic plant pathogen Pythium ultimum reveals original pathogenicity mechanisms and effector repertoire.</title>
        <authorList>
            <person name="Levesque C.A."/>
            <person name="Brouwer H."/>
            <person name="Cano L."/>
            <person name="Hamilton J.P."/>
            <person name="Holt C."/>
            <person name="Huitema E."/>
            <person name="Raffaele S."/>
            <person name="Robideau G.P."/>
            <person name="Thines M."/>
            <person name="Win J."/>
            <person name="Zerillo M.M."/>
            <person name="Beakes G.W."/>
            <person name="Boore J.L."/>
            <person name="Busam D."/>
            <person name="Dumas B."/>
            <person name="Ferriera S."/>
            <person name="Fuerstenberg S.I."/>
            <person name="Gachon C.M."/>
            <person name="Gaulin E."/>
            <person name="Govers F."/>
            <person name="Grenville-Briggs L."/>
            <person name="Horner N."/>
            <person name="Hostetler J."/>
            <person name="Jiang R.H."/>
            <person name="Johnson J."/>
            <person name="Krajaejun T."/>
            <person name="Lin H."/>
            <person name="Meijer H.J."/>
            <person name="Moore B."/>
            <person name="Morris P."/>
            <person name="Phuntmart V."/>
            <person name="Puiu D."/>
            <person name="Shetty J."/>
            <person name="Stajich J.E."/>
            <person name="Tripathy S."/>
            <person name="Wawra S."/>
            <person name="van West P."/>
            <person name="Whitty B.R."/>
            <person name="Coutinho P.M."/>
            <person name="Henrissat B."/>
            <person name="Martin F."/>
            <person name="Thomas P.D."/>
            <person name="Tyler B.M."/>
            <person name="De Vries R.P."/>
            <person name="Kamoun S."/>
            <person name="Yandell M."/>
            <person name="Tisserat N."/>
            <person name="Buell C.R."/>
        </authorList>
    </citation>
    <scope>NUCLEOTIDE SEQUENCE</scope>
    <source>
        <strain evidence="12">DAOM:BR144</strain>
    </source>
</reference>
<dbReference type="OMA" id="RWLKGWE"/>
<evidence type="ECO:0000313" key="11">
    <source>
        <dbReference type="EnsemblProtists" id="PYU1_T008846"/>
    </source>
</evidence>
<feature type="region of interest" description="Disordered" evidence="9">
    <location>
        <begin position="34"/>
        <end position="65"/>
    </location>
</feature>
<feature type="domain" description="AAA+ ATPase" evidence="10">
    <location>
        <begin position="330"/>
        <end position="475"/>
    </location>
</feature>
<dbReference type="VEuPathDB" id="FungiDB:PYU1_G008828"/>
<proteinExistence type="inferred from homology"/>
<evidence type="ECO:0000256" key="1">
    <source>
        <dbReference type="ARBA" id="ARBA00004123"/>
    </source>
</evidence>
<keyword evidence="4" id="KW-0067">ATP-binding</keyword>
<sequence>MDMAMTDDDIYAYEQEMSMEDEWEAMHAHEMEAADEEMRAMESAEAALKNKNAATAPSAPAASVPQNTNAYAAPLQQAQDGDEEGNEMDAKIARAQDRLNQVLERYATLMGEDEDADMQDTELIDDYVARREKTSTVDTTISSFLHSRPPIDVDSLPVVLNGGKRLFLRKKTYSAASVKGRGADSSGINSLSLVPIKEMMEAIEQRQIETTLANDADAPHAKHIAALIDEHSSSRENVLWLDKYKPKRFIDLLSDERTNREVLSWIKKWDRYVFPDKKPAEGASFAQQDKPSGFKQSFGGGGRSGNFPSKFGGEHPGNGEGNEDDDPRPFQKIILICGPPGAGKTTLANIVARHAGYNPIEVNASDDRTAGVLKNKIISAMEMQSIFGSRKPNCIILDEIDGAMNGGDGKTAIAAIQEIITTPLQLKKSAKGGKRSSANQHPLTRPMICICNDQYASVLRPLRKLAKIFVLDTPNSQRLVSRLKFICRNEGLKTSTGALSTLSSNGGNDIRYCLNALQFHSTQSKNSITSIASGLVGQKDQSSGVYDTMDMVFYQPKSKSKTSTTSAFEQIEEAAHSMGNYPLLINGLDENLPKMIFNDPTMNKICDAFEWMGIADAWDTRARTEQQFQFMSYIPFAALAAHKACCTSSRRRVEYPKSHFESQKKAEKSTNILQALAENSLLHQSLRVGASVLAVDVVPWLVATLSPNIRRFNPAVQTADEKAMIERLIDLMASLGLSFRPKYLPDGSEDYTLEPPLHELLVFRGGENDSAYCSMLPLNVKKMITREVELQQMRRSETSASAKGSKGGAGAKKLDTAQGDSRTTEAAVFVLPELSEEKMAEKMEAIRKRNPFAFAHREAKRKRDASEKKADEENKEDGGDARPVVRYKFNEGYTCGIITTVYMRDLL</sequence>
<dbReference type="HOGENOM" id="CLU_004894_1_0_1"/>